<dbReference type="SMART" id="SM00732">
    <property type="entry name" value="YqgFc"/>
    <property type="match status" value="1"/>
</dbReference>
<name>A0A3B0V344_9ZZZZ</name>
<reference evidence="6" key="1">
    <citation type="submission" date="2018-06" db="EMBL/GenBank/DDBJ databases">
        <authorList>
            <person name="Zhirakovskaya E."/>
        </authorList>
    </citation>
    <scope>NUCLEOTIDE SEQUENCE</scope>
</reference>
<dbReference type="InterPro" id="IPR006641">
    <property type="entry name" value="YqgF/RNaseH-like_dom"/>
</dbReference>
<evidence type="ECO:0000313" key="6">
    <source>
        <dbReference type="EMBL" id="VAW33172.1"/>
    </source>
</evidence>
<dbReference type="GO" id="GO:0000967">
    <property type="term" value="P:rRNA 5'-end processing"/>
    <property type="evidence" value="ECO:0007669"/>
    <property type="project" value="TreeGrafter"/>
</dbReference>
<dbReference type="PANTHER" id="PTHR33317">
    <property type="entry name" value="POLYNUCLEOTIDYL TRANSFERASE, RIBONUCLEASE H-LIKE SUPERFAMILY PROTEIN"/>
    <property type="match status" value="1"/>
</dbReference>
<evidence type="ECO:0000256" key="3">
    <source>
        <dbReference type="ARBA" id="ARBA00022722"/>
    </source>
</evidence>
<evidence type="ECO:0000256" key="4">
    <source>
        <dbReference type="ARBA" id="ARBA00022801"/>
    </source>
</evidence>
<dbReference type="InterPro" id="IPR012337">
    <property type="entry name" value="RNaseH-like_sf"/>
</dbReference>
<proteinExistence type="inferred from homology"/>
<dbReference type="NCBIfam" id="TIGR00250">
    <property type="entry name" value="RNAse_H_YqgF"/>
    <property type="match status" value="1"/>
</dbReference>
<dbReference type="InterPro" id="IPR037027">
    <property type="entry name" value="YqgF/RNaseH-like_dom_sf"/>
</dbReference>
<protein>
    <recommendedName>
        <fullName evidence="5">YqgF/RNase H-like domain-containing protein</fullName>
    </recommendedName>
</protein>
<keyword evidence="4" id="KW-0378">Hydrolase</keyword>
<evidence type="ECO:0000256" key="2">
    <source>
        <dbReference type="ARBA" id="ARBA00022517"/>
    </source>
</evidence>
<evidence type="ECO:0000259" key="5">
    <source>
        <dbReference type="SMART" id="SM00732"/>
    </source>
</evidence>
<dbReference type="GO" id="GO:0016787">
    <property type="term" value="F:hydrolase activity"/>
    <property type="evidence" value="ECO:0007669"/>
    <property type="project" value="UniProtKB-KW"/>
</dbReference>
<feature type="domain" description="YqgF/RNase H-like" evidence="5">
    <location>
        <begin position="1"/>
        <end position="99"/>
    </location>
</feature>
<dbReference type="InterPro" id="IPR005227">
    <property type="entry name" value="YqgF"/>
</dbReference>
<dbReference type="EMBL" id="UOEV01000086">
    <property type="protein sequence ID" value="VAW33172.1"/>
    <property type="molecule type" value="Genomic_DNA"/>
</dbReference>
<dbReference type="SUPFAM" id="SSF53098">
    <property type="entry name" value="Ribonuclease H-like"/>
    <property type="match status" value="1"/>
</dbReference>
<dbReference type="Gene3D" id="3.30.420.140">
    <property type="entry name" value="YqgF/RNase H-like domain"/>
    <property type="match status" value="1"/>
</dbReference>
<dbReference type="GO" id="GO:0004518">
    <property type="term" value="F:nuclease activity"/>
    <property type="evidence" value="ECO:0007669"/>
    <property type="project" value="UniProtKB-KW"/>
</dbReference>
<dbReference type="HAMAP" id="MF_00651">
    <property type="entry name" value="Nuclease_YqgF"/>
    <property type="match status" value="1"/>
</dbReference>
<dbReference type="CDD" id="cd16964">
    <property type="entry name" value="YqgF"/>
    <property type="match status" value="1"/>
</dbReference>
<sequence>MRYLGIDYGSKKTGIAFSDDAGTMGFPRGVIFTDKNLAERLSKLIDEEKVGAVVIGESKNFDGTDNPIATEARTFARELRSRANVPIFFETEIFTTQEARRLPTGERVSGGVVDAAAAALILTSYLSKNGNN</sequence>
<dbReference type="PANTHER" id="PTHR33317:SF4">
    <property type="entry name" value="POLYNUCLEOTIDYL TRANSFERASE, RIBONUCLEASE H-LIKE SUPERFAMILY PROTEIN"/>
    <property type="match status" value="1"/>
</dbReference>
<dbReference type="Pfam" id="PF03652">
    <property type="entry name" value="RuvX"/>
    <property type="match status" value="1"/>
</dbReference>
<evidence type="ECO:0000256" key="1">
    <source>
        <dbReference type="ARBA" id="ARBA00022490"/>
    </source>
</evidence>
<accession>A0A3B0V344</accession>
<keyword evidence="3" id="KW-0540">Nuclease</keyword>
<keyword evidence="2" id="KW-0690">Ribosome biogenesis</keyword>
<keyword evidence="1" id="KW-0963">Cytoplasm</keyword>
<gene>
    <name evidence="6" type="ORF">MNBD_CPR01-186</name>
</gene>
<dbReference type="AlphaFoldDB" id="A0A3B0V344"/>
<organism evidence="6">
    <name type="scientific">hydrothermal vent metagenome</name>
    <dbReference type="NCBI Taxonomy" id="652676"/>
    <lineage>
        <taxon>unclassified sequences</taxon>
        <taxon>metagenomes</taxon>
        <taxon>ecological metagenomes</taxon>
    </lineage>
</organism>